<feature type="region of interest" description="Disordered" evidence="12">
    <location>
        <begin position="1078"/>
        <end position="1144"/>
    </location>
</feature>
<dbReference type="PANTHER" id="PTHR11537:SF254">
    <property type="entry name" value="POTASSIUM VOLTAGE-GATED CHANNEL PROTEIN SHAB"/>
    <property type="match status" value="1"/>
</dbReference>
<proteinExistence type="predicted"/>
<evidence type="ECO:0000313" key="15">
    <source>
        <dbReference type="EMBL" id="KAA0168549.1"/>
    </source>
</evidence>
<feature type="compositionally biased region" description="Gly residues" evidence="12">
    <location>
        <begin position="265"/>
        <end position="275"/>
    </location>
</feature>
<dbReference type="Pfam" id="PF00520">
    <property type="entry name" value="Ion_trans"/>
    <property type="match status" value="1"/>
</dbReference>
<feature type="transmembrane region" description="Helical" evidence="13">
    <location>
        <begin position="594"/>
        <end position="613"/>
    </location>
</feature>
<evidence type="ECO:0000256" key="10">
    <source>
        <dbReference type="ARBA" id="ARBA00023136"/>
    </source>
</evidence>
<feature type="compositionally biased region" description="Basic and acidic residues" evidence="12">
    <location>
        <begin position="1107"/>
        <end position="1117"/>
    </location>
</feature>
<feature type="compositionally biased region" description="Acidic residues" evidence="12">
    <location>
        <begin position="801"/>
        <end position="810"/>
    </location>
</feature>
<feature type="region of interest" description="Disordered" evidence="12">
    <location>
        <begin position="790"/>
        <end position="810"/>
    </location>
</feature>
<comment type="subcellular location">
    <subcellularLocation>
        <location evidence="1">Membrane</location>
        <topology evidence="1">Multi-pass membrane protein</topology>
    </subcellularLocation>
</comment>
<feature type="region of interest" description="Disordered" evidence="12">
    <location>
        <begin position="463"/>
        <end position="485"/>
    </location>
</feature>
<evidence type="ECO:0000256" key="7">
    <source>
        <dbReference type="ARBA" id="ARBA00022958"/>
    </source>
</evidence>
<feature type="region of interest" description="Disordered" evidence="12">
    <location>
        <begin position="365"/>
        <end position="402"/>
    </location>
</feature>
<accession>A0A5A8DTP4</accession>
<feature type="region of interest" description="Disordered" evidence="12">
    <location>
        <begin position="168"/>
        <end position="305"/>
    </location>
</feature>
<dbReference type="EMBL" id="VLTM01000002">
    <property type="protein sequence ID" value="KAA0168549.1"/>
    <property type="molecule type" value="Genomic_DNA"/>
</dbReference>
<feature type="transmembrane region" description="Helical" evidence="13">
    <location>
        <begin position="721"/>
        <end position="749"/>
    </location>
</feature>
<evidence type="ECO:0000256" key="13">
    <source>
        <dbReference type="SAM" id="Phobius"/>
    </source>
</evidence>
<keyword evidence="5" id="KW-0631">Potassium channel</keyword>
<dbReference type="Gene3D" id="1.20.120.350">
    <property type="entry name" value="Voltage-gated potassium channels. Chain C"/>
    <property type="match status" value="2"/>
</dbReference>
<gene>
    <name evidence="15" type="ORF">FNF31_00429</name>
</gene>
<keyword evidence="11" id="KW-0407">Ion channel</keyword>
<dbReference type="PRINTS" id="PR00169">
    <property type="entry name" value="KCHANNEL"/>
</dbReference>
<dbReference type="PANTHER" id="PTHR11537">
    <property type="entry name" value="VOLTAGE-GATED POTASSIUM CHANNEL"/>
    <property type="match status" value="1"/>
</dbReference>
<evidence type="ECO:0000256" key="11">
    <source>
        <dbReference type="ARBA" id="ARBA00023303"/>
    </source>
</evidence>
<evidence type="ECO:0000256" key="9">
    <source>
        <dbReference type="ARBA" id="ARBA00023065"/>
    </source>
</evidence>
<feature type="region of interest" description="Disordered" evidence="12">
    <location>
        <begin position="1"/>
        <end position="52"/>
    </location>
</feature>
<organism evidence="15 16">
    <name type="scientific">Cafeteria roenbergensis</name>
    <name type="common">Marine flagellate</name>
    <dbReference type="NCBI Taxonomy" id="33653"/>
    <lineage>
        <taxon>Eukaryota</taxon>
        <taxon>Sar</taxon>
        <taxon>Stramenopiles</taxon>
        <taxon>Bigyra</taxon>
        <taxon>Opalozoa</taxon>
        <taxon>Bicosoecida</taxon>
        <taxon>Cafeteriaceae</taxon>
        <taxon>Cafeteria</taxon>
    </lineage>
</organism>
<sequence>MRAVGALGTMRQSESVGGDDLQSSRWAARMPPPRSSRRAATGSESGRSGSKRSSLVSAAHRLRYSLFICLADAGSSHTAYFISVLITFLIVLSCITFSLETLPVFRVASEVNKEPYIVFELIERIAIAVFTVEYVLRLLTYSAVPREEDADSKLLLFEARMLERRAEAASRRDGTYSDGKYDGSSDDDDMDGAFASQAGSDGRGVPEVTAGLPMTTTRAAQRVSVASDSDSRQAVPGSAPGRTGGAKTGPRAHFSSWTGPSKTGAGVGGSGGAVEGGSPQRKASGKDGLSKTTSGNDLHRANLGLGRSKRRLVQVIGDPSLDPVASGRTARYIKPSKSVRMLSGVMQPGQITEFQRLRLHSNADGAAVTPDGARHRAASSSSRDESGTAHLRSGSRDEGGLGLSIEPRSAVYGGAKAPFSGAAAPQHTAAGAASGLASPGAGASGQEATGGIIARRRASAKVAPAEQISGSSELVQPGGDGGSGSPRMHHLVAFGSSQQPRPRDRGLCQPCRRFCSSVGLLPPGENEGVFESSWSLDEQATKEEARQLADLRSKAASNTCCRRAASELHRVWQFVLAPLNIVDLLAIVPFYIELFAAGSGGVGLTVFRILRLGRVFRIFKLGKSSATLQLMAKVMVASVDALSIIIFFIAIGVILFGALIWIAEGGEYDEAEGAFLRLNEFGTGRERTPFDSIPATAWFVIVTLTTLGYGDQVPTSTLGRFIAGLLALVGILVLALPVTILGANFAYYYSQDEKEKQEAERERFRAQEGFEDDLSDVYSQAGALDELALPGPDRFDADDHDHDDDDDEAEKDPAAFARSMSMHDDVPRWEQRKAAFVPVQAGGYSPALRCFVYNPFVKDDVFADGIAEALAAEVDDRVADLRRDAAQREAIAARRWQRRVEREARREGELEAPASLGSPGSRPGPAGAGRRRAASNERDRAGSGWDARGAQQHGGPEAALALRDRSPSWAEAGELAEALSSRVVRRRSAAAQARKHRRLSSARPGVPVTGAKTMAGLGQKGGPAAQATGEAGAHGGPLAGGNRRLSAGAVMTHRPSSSGEGGNESLRLGTQDAAELSYGRDRPRGAGPPPDESHDSGTTRDIFAKLTEARQHREAGPRSRTFAKGLGELAPDGPADWHSGRVHGPAGAAAAMRAAGGGAGLGSGGQSTASVGGNMGVSWQLRQVVKQVTRAIRADGTAEAITSVRLEQAELRAALDDTRAGLATALAELRSVTDVLRDQRAVAASSVGRRRSSASVGDTAMQLRQRLTADELRQLVSELSHQAPRE</sequence>
<feature type="compositionally biased region" description="Basic and acidic residues" evidence="12">
    <location>
        <begin position="168"/>
        <end position="183"/>
    </location>
</feature>
<reference evidence="15 16" key="1">
    <citation type="submission" date="2019-07" db="EMBL/GenBank/DDBJ databases">
        <title>Genomes of Cafeteria roenbergensis.</title>
        <authorList>
            <person name="Fischer M.G."/>
            <person name="Hackl T."/>
            <person name="Roman M."/>
        </authorList>
    </citation>
    <scope>NUCLEOTIDE SEQUENCE [LARGE SCALE GENOMIC DNA]</scope>
    <source>
        <strain evidence="15 16">Cflag</strain>
    </source>
</reference>
<feature type="region of interest" description="Disordered" evidence="12">
    <location>
        <begin position="988"/>
        <end position="1043"/>
    </location>
</feature>
<dbReference type="GO" id="GO:0005249">
    <property type="term" value="F:voltage-gated potassium channel activity"/>
    <property type="evidence" value="ECO:0007669"/>
    <property type="project" value="InterPro"/>
</dbReference>
<evidence type="ECO:0000259" key="14">
    <source>
        <dbReference type="Pfam" id="PF00520"/>
    </source>
</evidence>
<feature type="compositionally biased region" description="Polar residues" evidence="12">
    <location>
        <begin position="214"/>
        <end position="228"/>
    </location>
</feature>
<dbReference type="SUPFAM" id="SSF81324">
    <property type="entry name" value="Voltage-gated potassium channels"/>
    <property type="match status" value="2"/>
</dbReference>
<keyword evidence="10 13" id="KW-0472">Membrane</keyword>
<evidence type="ECO:0000313" key="16">
    <source>
        <dbReference type="Proteomes" id="UP000325113"/>
    </source>
</evidence>
<protein>
    <recommendedName>
        <fullName evidence="14">Ion transport domain-containing protein</fullName>
    </recommendedName>
</protein>
<comment type="caution">
    <text evidence="15">The sequence shown here is derived from an EMBL/GenBank/DDBJ whole genome shotgun (WGS) entry which is preliminary data.</text>
</comment>
<feature type="compositionally biased region" description="Low complexity" evidence="12">
    <location>
        <begin position="911"/>
        <end position="925"/>
    </location>
</feature>
<name>A0A5A8DTP4_CAFRO</name>
<dbReference type="InterPro" id="IPR005821">
    <property type="entry name" value="Ion_trans_dom"/>
</dbReference>
<feature type="compositionally biased region" description="Basic and acidic residues" evidence="12">
    <location>
        <begin position="898"/>
        <end position="909"/>
    </location>
</feature>
<evidence type="ECO:0000256" key="3">
    <source>
        <dbReference type="ARBA" id="ARBA00022538"/>
    </source>
</evidence>
<keyword evidence="2" id="KW-0813">Transport</keyword>
<dbReference type="GO" id="GO:0001508">
    <property type="term" value="P:action potential"/>
    <property type="evidence" value="ECO:0007669"/>
    <property type="project" value="TreeGrafter"/>
</dbReference>
<evidence type="ECO:0000256" key="6">
    <source>
        <dbReference type="ARBA" id="ARBA00022882"/>
    </source>
</evidence>
<keyword evidence="9" id="KW-0406">Ion transport</keyword>
<evidence type="ECO:0000256" key="8">
    <source>
        <dbReference type="ARBA" id="ARBA00022989"/>
    </source>
</evidence>
<evidence type="ECO:0000256" key="4">
    <source>
        <dbReference type="ARBA" id="ARBA00022692"/>
    </source>
</evidence>
<feature type="compositionally biased region" description="Basic residues" evidence="12">
    <location>
        <begin position="988"/>
        <end position="1000"/>
    </location>
</feature>
<feature type="transmembrane region" description="Helical" evidence="13">
    <location>
        <begin position="80"/>
        <end position="99"/>
    </location>
</feature>
<keyword evidence="6" id="KW-0851">Voltage-gated channel</keyword>
<evidence type="ECO:0000256" key="12">
    <source>
        <dbReference type="SAM" id="MobiDB-lite"/>
    </source>
</evidence>
<feature type="region of interest" description="Disordered" evidence="12">
    <location>
        <begin position="893"/>
        <end position="958"/>
    </location>
</feature>
<dbReference type="InterPro" id="IPR027359">
    <property type="entry name" value="Volt_channel_dom_sf"/>
</dbReference>
<evidence type="ECO:0000256" key="1">
    <source>
        <dbReference type="ARBA" id="ARBA00004141"/>
    </source>
</evidence>
<feature type="domain" description="Ion transport" evidence="14">
    <location>
        <begin position="572"/>
        <end position="752"/>
    </location>
</feature>
<feature type="transmembrane region" description="Helical" evidence="13">
    <location>
        <begin position="634"/>
        <end position="663"/>
    </location>
</feature>
<dbReference type="GO" id="GO:0008076">
    <property type="term" value="C:voltage-gated potassium channel complex"/>
    <property type="evidence" value="ECO:0007669"/>
    <property type="project" value="InterPro"/>
</dbReference>
<keyword evidence="7" id="KW-0630">Potassium</keyword>
<keyword evidence="3" id="KW-0633">Potassium transport</keyword>
<keyword evidence="8 13" id="KW-1133">Transmembrane helix</keyword>
<dbReference type="Gene3D" id="1.10.287.70">
    <property type="match status" value="1"/>
</dbReference>
<evidence type="ECO:0000256" key="2">
    <source>
        <dbReference type="ARBA" id="ARBA00022448"/>
    </source>
</evidence>
<evidence type="ECO:0000256" key="5">
    <source>
        <dbReference type="ARBA" id="ARBA00022826"/>
    </source>
</evidence>
<dbReference type="InterPro" id="IPR028325">
    <property type="entry name" value="VG_K_chnl"/>
</dbReference>
<feature type="compositionally biased region" description="Low complexity" evidence="12">
    <location>
        <begin position="38"/>
        <end position="52"/>
    </location>
</feature>
<dbReference type="Proteomes" id="UP000325113">
    <property type="component" value="Unassembled WGS sequence"/>
</dbReference>
<keyword evidence="4 13" id="KW-0812">Transmembrane</keyword>
<feature type="transmembrane region" description="Helical" evidence="13">
    <location>
        <begin position="692"/>
        <end position="709"/>
    </location>
</feature>